<dbReference type="InterPro" id="IPR001611">
    <property type="entry name" value="Leu-rich_rpt"/>
</dbReference>
<dbReference type="Proteomes" id="UP000011087">
    <property type="component" value="Unassembled WGS sequence"/>
</dbReference>
<dbReference type="OrthoDB" id="120976at2759"/>
<name>L1JC02_GUITC</name>
<dbReference type="HOGENOM" id="CLU_365037_0_0_1"/>
<protein>
    <recommendedName>
        <fullName evidence="5">F-box domain-containing protein</fullName>
    </recommendedName>
</protein>
<dbReference type="SUPFAM" id="SSF52058">
    <property type="entry name" value="L domain-like"/>
    <property type="match status" value="1"/>
</dbReference>
<dbReference type="PANTHER" id="PTHR13318">
    <property type="entry name" value="PARTNER OF PAIRED, ISOFORM B-RELATED"/>
    <property type="match status" value="1"/>
</dbReference>
<evidence type="ECO:0008006" key="5">
    <source>
        <dbReference type="Google" id="ProtNLM"/>
    </source>
</evidence>
<accession>L1JC02</accession>
<evidence type="ECO:0000313" key="3">
    <source>
        <dbReference type="EnsemblProtists" id="EKX46078"/>
    </source>
</evidence>
<dbReference type="Pfam" id="PF13516">
    <property type="entry name" value="LRR_6"/>
    <property type="match status" value="1"/>
</dbReference>
<feature type="compositionally biased region" description="Acidic residues" evidence="1">
    <location>
        <begin position="582"/>
        <end position="599"/>
    </location>
</feature>
<sequence>MGGEETLLRRAALAVAENEERYESFGCMPEDVADRIMYAIQQRGQVSLGTLLKFSSCTLTSVGLGSHGVTDDWMFVLSCMHLKTLDLSSNPWLTDAGIALLVSFPRSTSGGRRSKQDGGRASPMPRRRKSSSKKKMVRQEGRNSEDSESAGSTPSSSSWNDSWSMEGCMSRWNFAGGSPSLSVQSLILTGTGVSNSGLAFLPQLPHLTRLEIGQTDRISNTGMQWVARCAGLSELRCTFLPKVTTGVQFLSELKGLTYLDLQGCSKLTDACVQPLASLGSLERLDLRFCPKISNVMLRTFALLKSLSDLQLSSSGIRIADTSNMPYWELSVLKLVSISLSECLIEPSMLSTLSCLESLYLLRCSFCSCDRCNLRHAHDARCVQGDLHGSLLSLKRLRSLQLVRCSLPDDCIDASLLNGLTMLNLCESQYASASLRQIFHQGTSLASLNLMGWDVGHEEVGDKGQEAESRSLSLSLLERLELPRFVGISAHLRDFSGFSMLRTLDLKHSDMRDEAAASLMSLLFLEWIDVSKCKALSLHGLLASLPPNVRHLFARGLKVHLDHGERASRSLPSGQRNKRAEEQESIFEMSDEEGDDNDDDNDRRVDEQEGEFGSCQEEGDYLNSFHRLDQLETLDISSSDILISKFLGEFPPTLRVLKLNQCVNVCRQLHTILPEQLQQIELNGCYSFGDVGLQSMVRKCKRLRDISLVGVPFGDAGACSIASLNSLQTLRIQTDSRTPLTDHGRAILYSKPNVTVISVTSGTSIY</sequence>
<dbReference type="STRING" id="905079.L1JC02"/>
<dbReference type="InterPro" id="IPR032675">
    <property type="entry name" value="LRR_dom_sf"/>
</dbReference>
<reference evidence="4" key="2">
    <citation type="submission" date="2012-11" db="EMBL/GenBank/DDBJ databases">
        <authorList>
            <person name="Kuo A."/>
            <person name="Curtis B.A."/>
            <person name="Tanifuji G."/>
            <person name="Burki F."/>
            <person name="Gruber A."/>
            <person name="Irimia M."/>
            <person name="Maruyama S."/>
            <person name="Arias M.C."/>
            <person name="Ball S.G."/>
            <person name="Gile G.H."/>
            <person name="Hirakawa Y."/>
            <person name="Hopkins J.F."/>
            <person name="Rensing S.A."/>
            <person name="Schmutz J."/>
            <person name="Symeonidi A."/>
            <person name="Elias M."/>
            <person name="Eveleigh R.J."/>
            <person name="Herman E.K."/>
            <person name="Klute M.J."/>
            <person name="Nakayama T."/>
            <person name="Obornik M."/>
            <person name="Reyes-Prieto A."/>
            <person name="Armbrust E.V."/>
            <person name="Aves S.J."/>
            <person name="Beiko R.G."/>
            <person name="Coutinho P."/>
            <person name="Dacks J.B."/>
            <person name="Durnford D.G."/>
            <person name="Fast N.M."/>
            <person name="Green B.R."/>
            <person name="Grisdale C."/>
            <person name="Hempe F."/>
            <person name="Henrissat B."/>
            <person name="Hoppner M.P."/>
            <person name="Ishida K.-I."/>
            <person name="Kim E."/>
            <person name="Koreny L."/>
            <person name="Kroth P.G."/>
            <person name="Liu Y."/>
            <person name="Malik S.-B."/>
            <person name="Maier U.G."/>
            <person name="McRose D."/>
            <person name="Mock T."/>
            <person name="Neilson J.A."/>
            <person name="Onodera N.T."/>
            <person name="Poole A.M."/>
            <person name="Pritham E.J."/>
            <person name="Richards T.A."/>
            <person name="Rocap G."/>
            <person name="Roy S.W."/>
            <person name="Sarai C."/>
            <person name="Schaack S."/>
            <person name="Shirato S."/>
            <person name="Slamovits C.H."/>
            <person name="Spencer D.F."/>
            <person name="Suzuki S."/>
            <person name="Worden A.Z."/>
            <person name="Zauner S."/>
            <person name="Barry K."/>
            <person name="Bell C."/>
            <person name="Bharti A.K."/>
            <person name="Crow J.A."/>
            <person name="Grimwood J."/>
            <person name="Kramer R."/>
            <person name="Lindquist E."/>
            <person name="Lucas S."/>
            <person name="Salamov A."/>
            <person name="McFadden G.I."/>
            <person name="Lane C.E."/>
            <person name="Keeling P.J."/>
            <person name="Gray M.W."/>
            <person name="Grigoriev I.V."/>
            <person name="Archibald J.M."/>
        </authorList>
    </citation>
    <scope>NUCLEOTIDE SEQUENCE</scope>
    <source>
        <strain evidence="4">CCMP2712</strain>
    </source>
</reference>
<evidence type="ECO:0000313" key="4">
    <source>
        <dbReference type="Proteomes" id="UP000011087"/>
    </source>
</evidence>
<proteinExistence type="predicted"/>
<dbReference type="eggNOG" id="KOG1947">
    <property type="taxonomic scope" value="Eukaryota"/>
</dbReference>
<dbReference type="GO" id="GO:0019005">
    <property type="term" value="C:SCF ubiquitin ligase complex"/>
    <property type="evidence" value="ECO:0007669"/>
    <property type="project" value="TreeGrafter"/>
</dbReference>
<dbReference type="GO" id="GO:0031146">
    <property type="term" value="P:SCF-dependent proteasomal ubiquitin-dependent protein catabolic process"/>
    <property type="evidence" value="ECO:0007669"/>
    <property type="project" value="TreeGrafter"/>
</dbReference>
<evidence type="ECO:0000313" key="2">
    <source>
        <dbReference type="EMBL" id="EKX46078.1"/>
    </source>
</evidence>
<organism evidence="2">
    <name type="scientific">Guillardia theta (strain CCMP2712)</name>
    <name type="common">Cryptophyte</name>
    <dbReference type="NCBI Taxonomy" id="905079"/>
    <lineage>
        <taxon>Eukaryota</taxon>
        <taxon>Cryptophyceae</taxon>
        <taxon>Pyrenomonadales</taxon>
        <taxon>Geminigeraceae</taxon>
        <taxon>Guillardia</taxon>
    </lineage>
</organism>
<dbReference type="InterPro" id="IPR006553">
    <property type="entry name" value="Leu-rich_rpt_Cys-con_subtyp"/>
</dbReference>
<dbReference type="GeneID" id="17302773"/>
<dbReference type="PaxDb" id="55529-EKX46078"/>
<feature type="compositionally biased region" description="Low complexity" evidence="1">
    <location>
        <begin position="149"/>
        <end position="162"/>
    </location>
</feature>
<dbReference type="RefSeq" id="XP_005833058.1">
    <property type="nucleotide sequence ID" value="XM_005833001.1"/>
</dbReference>
<feature type="compositionally biased region" description="Basic residues" evidence="1">
    <location>
        <begin position="125"/>
        <end position="136"/>
    </location>
</feature>
<dbReference type="Gene3D" id="3.80.10.10">
    <property type="entry name" value="Ribonuclease Inhibitor"/>
    <property type="match status" value="3"/>
</dbReference>
<dbReference type="EMBL" id="JH992996">
    <property type="protein sequence ID" value="EKX46078.1"/>
    <property type="molecule type" value="Genomic_DNA"/>
</dbReference>
<dbReference type="EnsemblProtists" id="EKX46078">
    <property type="protein sequence ID" value="EKX46078"/>
    <property type="gene ID" value="GUITHDRAFT_108114"/>
</dbReference>
<dbReference type="SUPFAM" id="SSF52047">
    <property type="entry name" value="RNI-like"/>
    <property type="match status" value="1"/>
</dbReference>
<gene>
    <name evidence="2" type="ORF">GUITHDRAFT_108114</name>
</gene>
<dbReference type="AlphaFoldDB" id="L1JC02"/>
<evidence type="ECO:0000256" key="1">
    <source>
        <dbReference type="SAM" id="MobiDB-lite"/>
    </source>
</evidence>
<keyword evidence="4" id="KW-1185">Reference proteome</keyword>
<reference evidence="2 4" key="1">
    <citation type="journal article" date="2012" name="Nature">
        <title>Algal genomes reveal evolutionary mosaicism and the fate of nucleomorphs.</title>
        <authorList>
            <consortium name="DOE Joint Genome Institute"/>
            <person name="Curtis B.A."/>
            <person name="Tanifuji G."/>
            <person name="Burki F."/>
            <person name="Gruber A."/>
            <person name="Irimia M."/>
            <person name="Maruyama S."/>
            <person name="Arias M.C."/>
            <person name="Ball S.G."/>
            <person name="Gile G.H."/>
            <person name="Hirakawa Y."/>
            <person name="Hopkins J.F."/>
            <person name="Kuo A."/>
            <person name="Rensing S.A."/>
            <person name="Schmutz J."/>
            <person name="Symeonidi A."/>
            <person name="Elias M."/>
            <person name="Eveleigh R.J."/>
            <person name="Herman E.K."/>
            <person name="Klute M.J."/>
            <person name="Nakayama T."/>
            <person name="Obornik M."/>
            <person name="Reyes-Prieto A."/>
            <person name="Armbrust E.V."/>
            <person name="Aves S.J."/>
            <person name="Beiko R.G."/>
            <person name="Coutinho P."/>
            <person name="Dacks J.B."/>
            <person name="Durnford D.G."/>
            <person name="Fast N.M."/>
            <person name="Green B.R."/>
            <person name="Grisdale C.J."/>
            <person name="Hempel F."/>
            <person name="Henrissat B."/>
            <person name="Hoppner M.P."/>
            <person name="Ishida K."/>
            <person name="Kim E."/>
            <person name="Koreny L."/>
            <person name="Kroth P.G."/>
            <person name="Liu Y."/>
            <person name="Malik S.B."/>
            <person name="Maier U.G."/>
            <person name="McRose D."/>
            <person name="Mock T."/>
            <person name="Neilson J.A."/>
            <person name="Onodera N.T."/>
            <person name="Poole A.M."/>
            <person name="Pritham E.J."/>
            <person name="Richards T.A."/>
            <person name="Rocap G."/>
            <person name="Roy S.W."/>
            <person name="Sarai C."/>
            <person name="Schaack S."/>
            <person name="Shirato S."/>
            <person name="Slamovits C.H."/>
            <person name="Spencer D.F."/>
            <person name="Suzuki S."/>
            <person name="Worden A.Z."/>
            <person name="Zauner S."/>
            <person name="Barry K."/>
            <person name="Bell C."/>
            <person name="Bharti A.K."/>
            <person name="Crow J.A."/>
            <person name="Grimwood J."/>
            <person name="Kramer R."/>
            <person name="Lindquist E."/>
            <person name="Lucas S."/>
            <person name="Salamov A."/>
            <person name="McFadden G.I."/>
            <person name="Lane C.E."/>
            <person name="Keeling P.J."/>
            <person name="Gray M.W."/>
            <person name="Grigoriev I.V."/>
            <person name="Archibald J.M."/>
        </authorList>
    </citation>
    <scope>NUCLEOTIDE SEQUENCE</scope>
    <source>
        <strain evidence="2 4">CCMP2712</strain>
    </source>
</reference>
<dbReference type="OMA" id="NGCCRIS"/>
<dbReference type="KEGG" id="gtt:GUITHDRAFT_108114"/>
<feature type="region of interest" description="Disordered" evidence="1">
    <location>
        <begin position="564"/>
        <end position="613"/>
    </location>
</feature>
<reference evidence="3" key="3">
    <citation type="submission" date="2015-06" db="UniProtKB">
        <authorList>
            <consortium name="EnsemblProtists"/>
        </authorList>
    </citation>
    <scope>IDENTIFICATION</scope>
</reference>
<feature type="region of interest" description="Disordered" evidence="1">
    <location>
        <begin position="107"/>
        <end position="162"/>
    </location>
</feature>
<dbReference type="SMART" id="SM00367">
    <property type="entry name" value="LRR_CC"/>
    <property type="match status" value="7"/>
</dbReference>